<evidence type="ECO:0000313" key="2">
    <source>
        <dbReference type="EMBL" id="MDT3318117.1"/>
    </source>
</evidence>
<dbReference type="PIRSF" id="PIRSF009320">
    <property type="entry name" value="Nuc_binding_HP_1000"/>
    <property type="match status" value="1"/>
</dbReference>
<dbReference type="Gene3D" id="3.40.50.300">
    <property type="entry name" value="P-loop containing nucleotide triphosphate hydrolases"/>
    <property type="match status" value="1"/>
</dbReference>
<proteinExistence type="predicted"/>
<accession>A0ABU3GE80</accession>
<dbReference type="EMBL" id="JAUZVV010000003">
    <property type="protein sequence ID" value="MDT3318117.1"/>
    <property type="molecule type" value="Genomic_DNA"/>
</dbReference>
<dbReference type="Pfam" id="PF13614">
    <property type="entry name" value="AAA_31"/>
    <property type="match status" value="1"/>
</dbReference>
<sequence>MHIVAIVNQKGGVGKTTTTMNLAAVTAKHSRVLVVDVDPQRSTTWWAENAGDRLPFDFAPDINPSNLRRLRELPYDFIFVDTPGNLETDSILNAVLDVTDFAVLPLNPEPLNTPALKRTYERYIEPRGIAHRVLLSKIDRRRSGQLEDWQVVVDQGLKLPRFQDSIRLYAAHSDAPLDGRVVTQYADTRANANAIFDYMMVANELRSILNGDQAPNAGFKSRRITVGSTKENT</sequence>
<dbReference type="SUPFAM" id="SSF52540">
    <property type="entry name" value="P-loop containing nucleoside triphosphate hydrolases"/>
    <property type="match status" value="1"/>
</dbReference>
<feature type="domain" description="AAA" evidence="1">
    <location>
        <begin position="1"/>
        <end position="45"/>
    </location>
</feature>
<dbReference type="PANTHER" id="PTHR13696:SF99">
    <property type="entry name" value="COBYRINIC ACID AC-DIAMIDE SYNTHASE"/>
    <property type="match status" value="1"/>
</dbReference>
<organism evidence="2 3">
    <name type="scientific">Microbacterium gawkjiense</name>
    <dbReference type="NCBI Taxonomy" id="3067309"/>
    <lineage>
        <taxon>Bacteria</taxon>
        <taxon>Bacillati</taxon>
        <taxon>Actinomycetota</taxon>
        <taxon>Actinomycetes</taxon>
        <taxon>Micrococcales</taxon>
        <taxon>Microbacteriaceae</taxon>
        <taxon>Microbacterium</taxon>
    </lineage>
</organism>
<evidence type="ECO:0000313" key="3">
    <source>
        <dbReference type="Proteomes" id="UP001251849"/>
    </source>
</evidence>
<keyword evidence="3" id="KW-1185">Reference proteome</keyword>
<comment type="caution">
    <text evidence="2">The sequence shown here is derived from an EMBL/GenBank/DDBJ whole genome shotgun (WGS) entry which is preliminary data.</text>
</comment>
<evidence type="ECO:0000259" key="1">
    <source>
        <dbReference type="Pfam" id="PF13614"/>
    </source>
</evidence>
<dbReference type="RefSeq" id="WP_311863444.1">
    <property type="nucleotide sequence ID" value="NZ_JAUZVV010000003.1"/>
</dbReference>
<dbReference type="Proteomes" id="UP001251849">
    <property type="component" value="Unassembled WGS sequence"/>
</dbReference>
<gene>
    <name evidence="2" type="ORF">Q9S71_14915</name>
</gene>
<dbReference type="InterPro" id="IPR050678">
    <property type="entry name" value="DNA_Partitioning_ATPase"/>
</dbReference>
<reference evidence="2 3" key="1">
    <citation type="submission" date="2023-08" db="EMBL/GenBank/DDBJ databases">
        <title>Microbacterium aquilitoris sp. nov. and Microbacterium gwkjibeachense sp. nov., isolated from beach.</title>
        <authorList>
            <person name="Lee S.D."/>
            <person name="Yang H."/>
            <person name="Kim I."/>
        </authorList>
    </citation>
    <scope>NUCLEOTIDE SEQUENCE [LARGE SCALE GENOMIC DNA]</scope>
    <source>
        <strain evidence="2 3">KSW4-11</strain>
    </source>
</reference>
<dbReference type="InterPro" id="IPR025669">
    <property type="entry name" value="AAA_dom"/>
</dbReference>
<name>A0ABU3GE80_9MICO</name>
<dbReference type="InterPro" id="IPR027417">
    <property type="entry name" value="P-loop_NTPase"/>
</dbReference>
<dbReference type="PANTHER" id="PTHR13696">
    <property type="entry name" value="P-LOOP CONTAINING NUCLEOSIDE TRIPHOSPHATE HYDROLASE"/>
    <property type="match status" value="1"/>
</dbReference>
<protein>
    <submittedName>
        <fullName evidence="2">ParA family protein</fullName>
    </submittedName>
</protein>
<dbReference type="CDD" id="cd02042">
    <property type="entry name" value="ParAB_family"/>
    <property type="match status" value="1"/>
</dbReference>